<evidence type="ECO:0000313" key="3">
    <source>
        <dbReference type="Proteomes" id="UP000195569"/>
    </source>
</evidence>
<feature type="region of interest" description="Disordered" evidence="1">
    <location>
        <begin position="1"/>
        <end position="68"/>
    </location>
</feature>
<evidence type="ECO:0000256" key="1">
    <source>
        <dbReference type="SAM" id="MobiDB-lite"/>
    </source>
</evidence>
<proteinExistence type="predicted"/>
<dbReference type="Proteomes" id="UP000195569">
    <property type="component" value="Unassembled WGS sequence"/>
</dbReference>
<name>A0A1N7SVW0_9BURK</name>
<sequence>MTLNYAGRSHDEAMAARHHQKQKAQEQAGGEMAVEGSESDAEHSCGELSEQGKQVWRRVSGMNGGGKE</sequence>
<comment type="caution">
    <text evidence="2">The sequence shown here is derived from an EMBL/GenBank/DDBJ whole genome shotgun (WGS) entry which is preliminary data.</text>
</comment>
<dbReference type="OrthoDB" id="9108270at2"/>
<organism evidence="2 3">
    <name type="scientific">Paraburkholderia piptadeniae</name>
    <dbReference type="NCBI Taxonomy" id="1701573"/>
    <lineage>
        <taxon>Bacteria</taxon>
        <taxon>Pseudomonadati</taxon>
        <taxon>Pseudomonadota</taxon>
        <taxon>Betaproteobacteria</taxon>
        <taxon>Burkholderiales</taxon>
        <taxon>Burkholderiaceae</taxon>
        <taxon>Paraburkholderia</taxon>
    </lineage>
</organism>
<dbReference type="AlphaFoldDB" id="A0A1N7SVW0"/>
<dbReference type="EMBL" id="CYGY02000124">
    <property type="protein sequence ID" value="SIT51550.1"/>
    <property type="molecule type" value="Genomic_DNA"/>
</dbReference>
<keyword evidence="3" id="KW-1185">Reference proteome</keyword>
<accession>A0A1N7SVW0</accession>
<evidence type="ECO:0000313" key="2">
    <source>
        <dbReference type="EMBL" id="SIT51550.1"/>
    </source>
</evidence>
<dbReference type="RefSeq" id="WP_087740008.1">
    <property type="nucleotide sequence ID" value="NZ_CYGY02000124.1"/>
</dbReference>
<reference evidence="2" key="1">
    <citation type="submission" date="2016-12" db="EMBL/GenBank/DDBJ databases">
        <authorList>
            <person name="Moulin L."/>
        </authorList>
    </citation>
    <scope>NUCLEOTIDE SEQUENCE [LARGE SCALE GENOMIC DNA]</scope>
    <source>
        <strain evidence="2">STM 7183</strain>
    </source>
</reference>
<protein>
    <submittedName>
        <fullName evidence="2">Uncharacterized protein</fullName>
    </submittedName>
</protein>
<gene>
    <name evidence="2" type="ORF">BN2476_1240011</name>
</gene>